<dbReference type="AlphaFoldDB" id="A0A931GGZ4"/>
<dbReference type="InterPro" id="IPR037401">
    <property type="entry name" value="SnoaL-like"/>
</dbReference>
<organism evidence="2 3">
    <name type="scientific">Actinomadura viridis</name>
    <dbReference type="NCBI Taxonomy" id="58110"/>
    <lineage>
        <taxon>Bacteria</taxon>
        <taxon>Bacillati</taxon>
        <taxon>Actinomycetota</taxon>
        <taxon>Actinomycetes</taxon>
        <taxon>Streptosporangiales</taxon>
        <taxon>Thermomonosporaceae</taxon>
        <taxon>Actinomadura</taxon>
    </lineage>
</organism>
<evidence type="ECO:0000313" key="3">
    <source>
        <dbReference type="Proteomes" id="UP000614047"/>
    </source>
</evidence>
<dbReference type="PANTHER" id="PTHR38436:SF1">
    <property type="entry name" value="ESTER CYCLASE"/>
    <property type="match status" value="1"/>
</dbReference>
<dbReference type="Pfam" id="PF07366">
    <property type="entry name" value="SnoaL"/>
    <property type="match status" value="1"/>
</dbReference>
<dbReference type="Gene3D" id="3.10.450.50">
    <property type="match status" value="2"/>
</dbReference>
<protein>
    <submittedName>
        <fullName evidence="2">SnoaL-like aldol condensation-catalyzing enzyme</fullName>
    </submittedName>
</protein>
<dbReference type="EMBL" id="JADOUA010000001">
    <property type="protein sequence ID" value="MBG6086870.1"/>
    <property type="molecule type" value="Genomic_DNA"/>
</dbReference>
<feature type="domain" description="SnoaL-like" evidence="1">
    <location>
        <begin position="183"/>
        <end position="274"/>
    </location>
</feature>
<gene>
    <name evidence="2" type="ORF">IW256_000983</name>
</gene>
<evidence type="ECO:0000259" key="1">
    <source>
        <dbReference type="Pfam" id="PF12680"/>
    </source>
</evidence>
<dbReference type="Proteomes" id="UP000614047">
    <property type="component" value="Unassembled WGS sequence"/>
</dbReference>
<proteinExistence type="predicted"/>
<dbReference type="InterPro" id="IPR032710">
    <property type="entry name" value="NTF2-like_dom_sf"/>
</dbReference>
<dbReference type="PANTHER" id="PTHR38436">
    <property type="entry name" value="POLYKETIDE CYCLASE SNOAL-LIKE DOMAIN"/>
    <property type="match status" value="1"/>
</dbReference>
<keyword evidence="3" id="KW-1185">Reference proteome</keyword>
<accession>A0A931GGZ4</accession>
<dbReference type="SUPFAM" id="SSF54427">
    <property type="entry name" value="NTF2-like"/>
    <property type="match status" value="2"/>
</dbReference>
<sequence length="309" mass="35211">MSVQTNADTAADTNNLDWSSPEEQKHVEMVLGLYDEVFNKRDVDAADKFFTGNFRQHNPLYGVGVTGIKGFTKEFWHSTFPDLNINVEVAFAQNDRVLTFTTWTGTEARTGRELRVLVSEIYRFWNGKIAEHWDVLEYTELEPFGIVRPKQWQPSSPLDRGGTPAQQENLRRILTYLEEVPIQDLSLAHKYISADFEQFEPLVIEEGLEGFKACFSGFKPFAPDLAVAPDNIVCGTNYAGAIWNSYGHYPETGDKFIMPTCDLYRIKDGMFVKHWGLVDYTDIVALLGFNPKKYLKEQRDQKLAEQAAG</sequence>
<dbReference type="InterPro" id="IPR009959">
    <property type="entry name" value="Cyclase_SnoaL-like"/>
</dbReference>
<comment type="caution">
    <text evidence="2">The sequence shown here is derived from an EMBL/GenBank/DDBJ whole genome shotgun (WGS) entry which is preliminary data.</text>
</comment>
<name>A0A931GGZ4_9ACTN</name>
<dbReference type="GO" id="GO:0030638">
    <property type="term" value="P:polyketide metabolic process"/>
    <property type="evidence" value="ECO:0007669"/>
    <property type="project" value="InterPro"/>
</dbReference>
<dbReference type="RefSeq" id="WP_197009807.1">
    <property type="nucleotide sequence ID" value="NZ_BAABES010000007.1"/>
</dbReference>
<evidence type="ECO:0000313" key="2">
    <source>
        <dbReference type="EMBL" id="MBG6086870.1"/>
    </source>
</evidence>
<dbReference type="Pfam" id="PF12680">
    <property type="entry name" value="SnoaL_2"/>
    <property type="match status" value="1"/>
</dbReference>
<reference evidence="2" key="1">
    <citation type="submission" date="2020-11" db="EMBL/GenBank/DDBJ databases">
        <title>Sequencing the genomes of 1000 actinobacteria strains.</title>
        <authorList>
            <person name="Klenk H.-P."/>
        </authorList>
    </citation>
    <scope>NUCLEOTIDE SEQUENCE</scope>
    <source>
        <strain evidence="2">DSM 43175</strain>
    </source>
</reference>